<keyword evidence="2" id="KW-1185">Reference proteome</keyword>
<dbReference type="EMBL" id="LAVV01010033">
    <property type="protein sequence ID" value="KNZ49648.1"/>
    <property type="molecule type" value="Genomic_DNA"/>
</dbReference>
<evidence type="ECO:0000313" key="1">
    <source>
        <dbReference type="EMBL" id="KNZ49648.1"/>
    </source>
</evidence>
<evidence type="ECO:0000313" key="2">
    <source>
        <dbReference type="Proteomes" id="UP000037035"/>
    </source>
</evidence>
<reference evidence="1 2" key="1">
    <citation type="submission" date="2015-08" db="EMBL/GenBank/DDBJ databases">
        <title>Next Generation Sequencing and Analysis of the Genome of Puccinia sorghi L Schw, the Causal Agent of Maize Common Rust.</title>
        <authorList>
            <person name="Rochi L."/>
            <person name="Burguener G."/>
            <person name="Darino M."/>
            <person name="Turjanski A."/>
            <person name="Kreff E."/>
            <person name="Dieguez M.J."/>
            <person name="Sacco F."/>
        </authorList>
    </citation>
    <scope>NUCLEOTIDE SEQUENCE [LARGE SCALE GENOMIC DNA]</scope>
    <source>
        <strain evidence="1 2">RO10H11247</strain>
    </source>
</reference>
<protein>
    <submittedName>
        <fullName evidence="1">Uncharacterized protein</fullName>
    </submittedName>
</protein>
<comment type="caution">
    <text evidence="1">The sequence shown here is derived from an EMBL/GenBank/DDBJ whole genome shotgun (WGS) entry which is preliminary data.</text>
</comment>
<sequence>MKEVSDEAFWTHEILNMTTLRIPSLIWPHYGCHPLYGQSRDAFHNIHPSKANIPPINSCNFFLLFKSYLCLSGRGFITSLLPLLGTFILNKIHFSKTQKHQHSACFQKSFKLSTPWLNPFPETKSDPISSCEMHTIGFFPGSDRNPLKLLWMTKIRRRFNLQKDFFLVNMTPSIGEGGMGRNEDDQIYYNFFILIDLPMVFLLNKKENIEHAFLYQEMLHQGCFHGTCMQGVTGGLFIFFFSFFSFGQSNFFHVFSFFFSWCLASALEKIASALPKALPMPLQKPGLCLRKGMAYDLTKECPMPWKRNGLYFPRQRQVELFLKKSGILKLSFCLLYSDGASCAVIVDGGQSNNRRRIWCI</sequence>
<dbReference type="AlphaFoldDB" id="A0A0L6UM80"/>
<name>A0A0L6UM80_9BASI</name>
<organism evidence="1 2">
    <name type="scientific">Puccinia sorghi</name>
    <dbReference type="NCBI Taxonomy" id="27349"/>
    <lineage>
        <taxon>Eukaryota</taxon>
        <taxon>Fungi</taxon>
        <taxon>Dikarya</taxon>
        <taxon>Basidiomycota</taxon>
        <taxon>Pucciniomycotina</taxon>
        <taxon>Pucciniomycetes</taxon>
        <taxon>Pucciniales</taxon>
        <taxon>Pucciniaceae</taxon>
        <taxon>Puccinia</taxon>
    </lineage>
</organism>
<dbReference type="Proteomes" id="UP000037035">
    <property type="component" value="Unassembled WGS sequence"/>
</dbReference>
<proteinExistence type="predicted"/>
<accession>A0A0L6UM80</accession>
<dbReference type="VEuPathDB" id="FungiDB:VP01_4881g1"/>
<gene>
    <name evidence="1" type="ORF">VP01_4881g1</name>
</gene>